<evidence type="ECO:0000313" key="1">
    <source>
        <dbReference type="EMBL" id="KAE8307666.1"/>
    </source>
</evidence>
<sequence length="77" mass="8978">MMDTAGPKGMNGPSPRTERKWAAGTHVLDPRQVIAVEYPHHYIHLTELENYNYKATLHEGWERSSQLWTSQWGYSTY</sequence>
<proteinExistence type="predicted"/>
<name>A0A5N6VHN1_9EURO</name>
<accession>A0A5N6VHN1</accession>
<protein>
    <submittedName>
        <fullName evidence="1">Uncharacterized protein</fullName>
    </submittedName>
</protein>
<reference evidence="2" key="1">
    <citation type="submission" date="2019-04" db="EMBL/GenBank/DDBJ databases">
        <title>Friends and foes A comparative genomics studyof 23 Aspergillus species from section Flavi.</title>
        <authorList>
            <consortium name="DOE Joint Genome Institute"/>
            <person name="Kjaerbolling I."/>
            <person name="Vesth T."/>
            <person name="Frisvad J.C."/>
            <person name="Nybo J.L."/>
            <person name="Theobald S."/>
            <person name="Kildgaard S."/>
            <person name="Isbrandt T."/>
            <person name="Kuo A."/>
            <person name="Sato A."/>
            <person name="Lyhne E.K."/>
            <person name="Kogle M.E."/>
            <person name="Wiebenga A."/>
            <person name="Kun R.S."/>
            <person name="Lubbers R.J."/>
            <person name="Makela M.R."/>
            <person name="Barry K."/>
            <person name="Chovatia M."/>
            <person name="Clum A."/>
            <person name="Daum C."/>
            <person name="Haridas S."/>
            <person name="He G."/>
            <person name="LaButti K."/>
            <person name="Lipzen A."/>
            <person name="Mondo S."/>
            <person name="Riley R."/>
            <person name="Salamov A."/>
            <person name="Simmons B.A."/>
            <person name="Magnuson J.K."/>
            <person name="Henrissat B."/>
            <person name="Mortensen U.H."/>
            <person name="Larsen T.O."/>
            <person name="Devries R.P."/>
            <person name="Grigoriev I.V."/>
            <person name="Machida M."/>
            <person name="Baker S.E."/>
            <person name="Andersen M.R."/>
        </authorList>
    </citation>
    <scope>NUCLEOTIDE SEQUENCE [LARGE SCALE GENOMIC DNA]</scope>
    <source>
        <strain evidence="2">CBS 130015</strain>
    </source>
</reference>
<evidence type="ECO:0000313" key="2">
    <source>
        <dbReference type="Proteomes" id="UP000325433"/>
    </source>
</evidence>
<dbReference type="Proteomes" id="UP000325433">
    <property type="component" value="Unassembled WGS sequence"/>
</dbReference>
<gene>
    <name evidence="1" type="ORF">BDV41DRAFT_44006</name>
</gene>
<organism evidence="1 2">
    <name type="scientific">Aspergillus transmontanensis</name>
    <dbReference type="NCBI Taxonomy" id="1034304"/>
    <lineage>
        <taxon>Eukaryota</taxon>
        <taxon>Fungi</taxon>
        <taxon>Dikarya</taxon>
        <taxon>Ascomycota</taxon>
        <taxon>Pezizomycotina</taxon>
        <taxon>Eurotiomycetes</taxon>
        <taxon>Eurotiomycetidae</taxon>
        <taxon>Eurotiales</taxon>
        <taxon>Aspergillaceae</taxon>
        <taxon>Aspergillus</taxon>
        <taxon>Aspergillus subgen. Circumdati</taxon>
    </lineage>
</organism>
<dbReference type="AlphaFoldDB" id="A0A5N6VHN1"/>
<keyword evidence="2" id="KW-1185">Reference proteome</keyword>
<dbReference type="EMBL" id="ML738401">
    <property type="protein sequence ID" value="KAE8307666.1"/>
    <property type="molecule type" value="Genomic_DNA"/>
</dbReference>